<name>A0A090YCH8_PAEMA</name>
<evidence type="ECO:0000313" key="4">
    <source>
        <dbReference type="EMBL" id="KFM95896.1"/>
    </source>
</evidence>
<dbReference type="InterPro" id="IPR002034">
    <property type="entry name" value="AIPM/Hcit_synth_CS"/>
</dbReference>
<dbReference type="GO" id="GO:0046912">
    <property type="term" value="F:acyltransferase activity, acyl groups converted into alkyl on transfer"/>
    <property type="evidence" value="ECO:0007669"/>
    <property type="project" value="InterPro"/>
</dbReference>
<dbReference type="PROSITE" id="PS00815">
    <property type="entry name" value="AIPM_HOMOCIT_SYNTH_1"/>
    <property type="match status" value="1"/>
</dbReference>
<dbReference type="InterPro" id="IPR054691">
    <property type="entry name" value="LeuA/HCS_post-cat"/>
</dbReference>
<feature type="domain" description="Pyruvate carboxyltransferase" evidence="3">
    <location>
        <begin position="4"/>
        <end position="257"/>
    </location>
</feature>
<accession>A0A090YCH8</accession>
<dbReference type="Gene3D" id="3.20.20.70">
    <property type="entry name" value="Aldolase class I"/>
    <property type="match status" value="1"/>
</dbReference>
<dbReference type="GO" id="GO:0019752">
    <property type="term" value="P:carboxylic acid metabolic process"/>
    <property type="evidence" value="ECO:0007669"/>
    <property type="project" value="InterPro"/>
</dbReference>
<dbReference type="SUPFAM" id="SSF51569">
    <property type="entry name" value="Aldolase"/>
    <property type="match status" value="1"/>
</dbReference>
<dbReference type="EMBL" id="JMQA01000041">
    <property type="protein sequence ID" value="KFM95896.1"/>
    <property type="molecule type" value="Genomic_DNA"/>
</dbReference>
<dbReference type="PATRIC" id="fig|44252.3.peg.4983"/>
<evidence type="ECO:0000256" key="1">
    <source>
        <dbReference type="ARBA" id="ARBA00022679"/>
    </source>
</evidence>
<gene>
    <name evidence="4" type="ORF">DJ90_2116</name>
</gene>
<sequence>MRDLRICDTTLRDGEQAAGVAFTAAEKLEIAKCLAAAGVEQAEVGIPAMGDDECRTIRRIAALGLPMRLLAWNRANCADIDASLSAGVGSAHIALPVSPIQMRAKLGAGPAKVIDLGKRTACYAQEKGLAVSIGFEDASRADFAFLRTLICAFRKEGIRRFRYADTLSVHHPGTLYARVSALLATCPPDIELEIHCHNDFGLAAANTLAGIEAGAKWASTTVLGIGERAGNAALEEVAMAWKHLYRGECAVRPDKLKPLAEFVARAAGRDIPDARPLVGRLAFAHESGIHVNGLMKDRRTYQTFDPSELGADHVIVLGKHSGRSAVRLALDGEGLKVSEGIIETLLERLRRTAGERKYPVDSREIGEWAKEELAK</sequence>
<comment type="similarity">
    <text evidence="2">Belongs to the alpha-IPM synthase/homocitrate synthase family.</text>
</comment>
<dbReference type="PROSITE" id="PS50991">
    <property type="entry name" value="PYR_CT"/>
    <property type="match status" value="1"/>
</dbReference>
<dbReference type="GeneID" id="77007762"/>
<evidence type="ECO:0000256" key="2">
    <source>
        <dbReference type="RuleBase" id="RU003523"/>
    </source>
</evidence>
<dbReference type="PROSITE" id="PS00816">
    <property type="entry name" value="AIPM_HOMOCIT_SYNTH_2"/>
    <property type="match status" value="1"/>
</dbReference>
<evidence type="ECO:0000259" key="3">
    <source>
        <dbReference type="PROSITE" id="PS50991"/>
    </source>
</evidence>
<dbReference type="STRING" id="44252.DJ90_2116"/>
<dbReference type="CDD" id="cd07939">
    <property type="entry name" value="DRE_TIM_NifV"/>
    <property type="match status" value="1"/>
</dbReference>
<dbReference type="PANTHER" id="PTHR42880">
    <property type="entry name" value="HOMOCITRATE SYNTHASE"/>
    <property type="match status" value="1"/>
</dbReference>
<comment type="caution">
    <text evidence="4">The sequence shown here is derived from an EMBL/GenBank/DDBJ whole genome shotgun (WGS) entry which is preliminary data.</text>
</comment>
<keyword evidence="5" id="KW-1185">Reference proteome</keyword>
<proteinExistence type="inferred from homology"/>
<dbReference type="Pfam" id="PF22617">
    <property type="entry name" value="HCS_D2"/>
    <property type="match status" value="1"/>
</dbReference>
<dbReference type="Pfam" id="PF00682">
    <property type="entry name" value="HMGL-like"/>
    <property type="match status" value="1"/>
</dbReference>
<reference evidence="4 5" key="1">
    <citation type="submission" date="2014-04" db="EMBL/GenBank/DDBJ databases">
        <authorList>
            <person name="Bishop-Lilly K.A."/>
            <person name="Broomall S.M."/>
            <person name="Chain P.S."/>
            <person name="Chertkov O."/>
            <person name="Coyne S.R."/>
            <person name="Daligault H.E."/>
            <person name="Davenport K.W."/>
            <person name="Erkkila T."/>
            <person name="Frey K.G."/>
            <person name="Gibbons H.S."/>
            <person name="Gu W."/>
            <person name="Jaissle J."/>
            <person name="Johnson S.L."/>
            <person name="Koroleva G.I."/>
            <person name="Ladner J.T."/>
            <person name="Lo C.-C."/>
            <person name="Minogue T.D."/>
            <person name="Munk C."/>
            <person name="Palacios G.F."/>
            <person name="Redden C.L."/>
            <person name="Rosenzweig C.N."/>
            <person name="Scholz M.B."/>
            <person name="Teshima H."/>
            <person name="Xu Y."/>
        </authorList>
    </citation>
    <scope>NUCLEOTIDE SEQUENCE [LARGE SCALE GENOMIC DNA]</scope>
    <source>
        <strain evidence="4 5">8244</strain>
    </source>
</reference>
<dbReference type="InterPro" id="IPR000891">
    <property type="entry name" value="PYR_CT"/>
</dbReference>
<dbReference type="Proteomes" id="UP000029278">
    <property type="component" value="Unassembled WGS sequence"/>
</dbReference>
<protein>
    <submittedName>
        <fullName evidence="4">HMGL-like family protein</fullName>
    </submittedName>
</protein>
<dbReference type="RefSeq" id="WP_036623753.1">
    <property type="nucleotide sequence ID" value="NZ_JAKOBR010000035.1"/>
</dbReference>
<dbReference type="InterPro" id="IPR013785">
    <property type="entry name" value="Aldolase_TIM"/>
</dbReference>
<dbReference type="PANTHER" id="PTHR42880:SF1">
    <property type="entry name" value="ISOPROPYLMALATE_HOMOCITRATE_CITRAMALATE SYNTHASE FAMILY PROTEIN"/>
    <property type="match status" value="1"/>
</dbReference>
<dbReference type="HOGENOM" id="CLU_022158_4_2_9"/>
<evidence type="ECO:0000313" key="5">
    <source>
        <dbReference type="Proteomes" id="UP000029278"/>
    </source>
</evidence>
<dbReference type="InterPro" id="IPR013477">
    <property type="entry name" value="NifV/FrbC"/>
</dbReference>
<dbReference type="AlphaFoldDB" id="A0A090YCH8"/>
<dbReference type="Gene3D" id="1.10.238.260">
    <property type="match status" value="1"/>
</dbReference>
<dbReference type="OrthoDB" id="9804858at2"/>
<keyword evidence="1 2" id="KW-0808">Transferase</keyword>
<organism evidence="4 5">
    <name type="scientific">Paenibacillus macerans</name>
    <name type="common">Bacillus macerans</name>
    <dbReference type="NCBI Taxonomy" id="44252"/>
    <lineage>
        <taxon>Bacteria</taxon>
        <taxon>Bacillati</taxon>
        <taxon>Bacillota</taxon>
        <taxon>Bacilli</taxon>
        <taxon>Bacillales</taxon>
        <taxon>Paenibacillaceae</taxon>
        <taxon>Paenibacillus</taxon>
    </lineage>
</organism>